<feature type="region of interest" description="Disordered" evidence="1">
    <location>
        <begin position="66"/>
        <end position="88"/>
    </location>
</feature>
<protein>
    <submittedName>
        <fullName evidence="2">IP08433p</fullName>
    </submittedName>
</protein>
<evidence type="ECO:0000256" key="1">
    <source>
        <dbReference type="SAM" id="MobiDB-lite"/>
    </source>
</evidence>
<accession>Q8IRK3</accession>
<feature type="compositionally biased region" description="Polar residues" evidence="1">
    <location>
        <begin position="77"/>
        <end position="88"/>
    </location>
</feature>
<gene>
    <name evidence="2" type="ORF">CG32835</name>
</gene>
<proteinExistence type="evidence at transcript level"/>
<organism evidence="2">
    <name type="scientific">Drosophila melanogaster</name>
    <name type="common">Fruit fly</name>
    <dbReference type="NCBI Taxonomy" id="7227"/>
    <lineage>
        <taxon>Eukaryota</taxon>
        <taxon>Metazoa</taxon>
        <taxon>Ecdysozoa</taxon>
        <taxon>Arthropoda</taxon>
        <taxon>Hexapoda</taxon>
        <taxon>Insecta</taxon>
        <taxon>Pterygota</taxon>
        <taxon>Neoptera</taxon>
        <taxon>Endopterygota</taxon>
        <taxon>Diptera</taxon>
        <taxon>Brachycera</taxon>
        <taxon>Muscomorpha</taxon>
        <taxon>Ephydroidea</taxon>
        <taxon>Drosophilidae</taxon>
        <taxon>Drosophila</taxon>
        <taxon>Sophophora</taxon>
    </lineage>
</organism>
<dbReference type="EMBL" id="BT022970">
    <property type="protein sequence ID" value="AAY55386.1"/>
    <property type="molecule type" value="mRNA"/>
</dbReference>
<dbReference type="AlphaFoldDB" id="Q8IRK3"/>
<reference evidence="2" key="1">
    <citation type="submission" date="2005-05" db="EMBL/GenBank/DDBJ databases">
        <authorList>
            <person name="Stapleton M."/>
            <person name="Carlson J."/>
            <person name="Chavez C."/>
            <person name="Frise E."/>
            <person name="George R."/>
            <person name="Pacleb J."/>
            <person name="Park S."/>
            <person name="Wan K."/>
            <person name="Yu C."/>
            <person name="Celniker S."/>
        </authorList>
    </citation>
    <scope>NUCLEOTIDE SEQUENCE</scope>
</reference>
<dbReference type="UCSC" id="CG32835-RA">
    <property type="organism name" value="d. melanogaster"/>
</dbReference>
<sequence>MQMDKVYLTLRNRVVIFHTPKKRPYTLKTARNQTNEVTGNLDGSDISDISGDSIEYSVPVQLFGNLDGSDTKDTNEDSTNYSVNSIDV</sequence>
<evidence type="ECO:0000313" key="2">
    <source>
        <dbReference type="EMBL" id="AAY55386.1"/>
    </source>
</evidence>
<name>Q8IRK3_DROME</name>